<organism evidence="1 2">
    <name type="scientific">Rhamnusium bicolor</name>
    <dbReference type="NCBI Taxonomy" id="1586634"/>
    <lineage>
        <taxon>Eukaryota</taxon>
        <taxon>Metazoa</taxon>
        <taxon>Ecdysozoa</taxon>
        <taxon>Arthropoda</taxon>
        <taxon>Hexapoda</taxon>
        <taxon>Insecta</taxon>
        <taxon>Pterygota</taxon>
        <taxon>Neoptera</taxon>
        <taxon>Endopterygota</taxon>
        <taxon>Coleoptera</taxon>
        <taxon>Polyphaga</taxon>
        <taxon>Cucujiformia</taxon>
        <taxon>Chrysomeloidea</taxon>
        <taxon>Cerambycidae</taxon>
        <taxon>Lepturinae</taxon>
        <taxon>Rhagiini</taxon>
        <taxon>Rhamnusium</taxon>
    </lineage>
</organism>
<comment type="caution">
    <text evidence="1">The sequence shown here is derived from an EMBL/GenBank/DDBJ whole genome shotgun (WGS) entry which is preliminary data.</text>
</comment>
<dbReference type="AlphaFoldDB" id="A0AAV8WMG2"/>
<keyword evidence="2" id="KW-1185">Reference proteome</keyword>
<gene>
    <name evidence="1" type="ORF">NQ314_020155</name>
</gene>
<protein>
    <submittedName>
        <fullName evidence="1">Uncharacterized protein</fullName>
    </submittedName>
</protein>
<reference evidence="1" key="1">
    <citation type="journal article" date="2023" name="Insect Mol. Biol.">
        <title>Genome sequencing provides insights into the evolution of gene families encoding plant cell wall-degrading enzymes in longhorned beetles.</title>
        <authorList>
            <person name="Shin N.R."/>
            <person name="Okamura Y."/>
            <person name="Kirsch R."/>
            <person name="Pauchet Y."/>
        </authorList>
    </citation>
    <scope>NUCLEOTIDE SEQUENCE</scope>
    <source>
        <strain evidence="1">RBIC_L_NR</strain>
    </source>
</reference>
<sequence>MKDPLAKVISEIRTGHQMRKFGLRLTKYHALTWGFDGFVIARDNNFEENVGMSLVHHRYNGGVKKGLHRSSRKIYSFLG</sequence>
<evidence type="ECO:0000313" key="1">
    <source>
        <dbReference type="EMBL" id="KAJ8927380.1"/>
    </source>
</evidence>
<dbReference type="EMBL" id="JANEYF010005663">
    <property type="protein sequence ID" value="KAJ8927380.1"/>
    <property type="molecule type" value="Genomic_DNA"/>
</dbReference>
<accession>A0AAV8WMG2</accession>
<dbReference type="Proteomes" id="UP001162156">
    <property type="component" value="Unassembled WGS sequence"/>
</dbReference>
<evidence type="ECO:0000313" key="2">
    <source>
        <dbReference type="Proteomes" id="UP001162156"/>
    </source>
</evidence>
<name>A0AAV8WMG2_9CUCU</name>
<proteinExistence type="predicted"/>